<dbReference type="InterPro" id="IPR050275">
    <property type="entry name" value="PGM_Phosphatase"/>
</dbReference>
<dbReference type="PROSITE" id="PS00175">
    <property type="entry name" value="PG_MUTASE"/>
    <property type="match status" value="1"/>
</dbReference>
<sequence length="207" mass="22703">MRLYLARHGQTTSNTIRALDTAAPGADLTETGRVQSEELAERMTGIHLDGILVSHLVRTQQTAEPIATSRKLDSRIDPRIAEVSGGDWEMANDMPTLMEYFGIAQNWMEGDLDPRIPGGENGHEVLERFNAAIEESDEESLLVVSHGMMLQVWATIMVGDPAGEKLPHMTNCATGVIEGTPGKWELVDWYKPPTPGTEVPAEDAPKE</sequence>
<dbReference type="InterPro" id="IPR029033">
    <property type="entry name" value="His_PPase_superfam"/>
</dbReference>
<dbReference type="Proteomes" id="UP000280344">
    <property type="component" value="Chromosome"/>
</dbReference>
<dbReference type="KEGG" id="flh:EJ997_02210"/>
<name>A0A3Q9G5K0_9ACTO</name>
<proteinExistence type="predicted"/>
<dbReference type="RefSeq" id="WP_126703138.1">
    <property type="nucleotide sequence ID" value="NZ_CP034593.1"/>
</dbReference>
<accession>A0A3Q9G5K0</accession>
<reference evidence="1 2" key="1">
    <citation type="submission" date="2018-12" db="EMBL/GenBank/DDBJ databases">
        <title>Complete genome sequence of Flaviflexus sp. H23T48.</title>
        <authorList>
            <person name="Bae J.-W."/>
            <person name="Lee J.-Y."/>
        </authorList>
    </citation>
    <scope>NUCLEOTIDE SEQUENCE [LARGE SCALE GENOMIC DNA]</scope>
    <source>
        <strain evidence="1 2">H23T48</strain>
    </source>
</reference>
<protein>
    <submittedName>
        <fullName evidence="1">Histidine phosphatase family protein</fullName>
    </submittedName>
</protein>
<evidence type="ECO:0000313" key="2">
    <source>
        <dbReference type="Proteomes" id="UP000280344"/>
    </source>
</evidence>
<dbReference type="SUPFAM" id="SSF53254">
    <property type="entry name" value="Phosphoglycerate mutase-like"/>
    <property type="match status" value="1"/>
</dbReference>
<organism evidence="1 2">
    <name type="scientific">Flaviflexus ciconiae</name>
    <dbReference type="NCBI Taxonomy" id="2496867"/>
    <lineage>
        <taxon>Bacteria</taxon>
        <taxon>Bacillati</taxon>
        <taxon>Actinomycetota</taxon>
        <taxon>Actinomycetes</taxon>
        <taxon>Actinomycetales</taxon>
        <taxon>Actinomycetaceae</taxon>
        <taxon>Flaviflexus</taxon>
    </lineage>
</organism>
<dbReference type="Gene3D" id="3.40.50.1240">
    <property type="entry name" value="Phosphoglycerate mutase-like"/>
    <property type="match status" value="1"/>
</dbReference>
<dbReference type="InterPro" id="IPR013078">
    <property type="entry name" value="His_Pase_superF_clade-1"/>
</dbReference>
<dbReference type="Pfam" id="PF00300">
    <property type="entry name" value="His_Phos_1"/>
    <property type="match status" value="1"/>
</dbReference>
<dbReference type="GO" id="GO:0016791">
    <property type="term" value="F:phosphatase activity"/>
    <property type="evidence" value="ECO:0007669"/>
    <property type="project" value="TreeGrafter"/>
</dbReference>
<dbReference type="PANTHER" id="PTHR48100:SF58">
    <property type="entry name" value="PE-PGRS FAMILY PROTEIN PE_PGRS11"/>
    <property type="match status" value="1"/>
</dbReference>
<evidence type="ECO:0000313" key="1">
    <source>
        <dbReference type="EMBL" id="AZQ76329.1"/>
    </source>
</evidence>
<dbReference type="PANTHER" id="PTHR48100">
    <property type="entry name" value="BROAD-SPECIFICITY PHOSPHATASE YOR283W-RELATED"/>
    <property type="match status" value="1"/>
</dbReference>
<dbReference type="GO" id="GO:0005737">
    <property type="term" value="C:cytoplasm"/>
    <property type="evidence" value="ECO:0007669"/>
    <property type="project" value="TreeGrafter"/>
</dbReference>
<gene>
    <name evidence="1" type="ORF">EJ997_02210</name>
</gene>
<dbReference type="SMART" id="SM00855">
    <property type="entry name" value="PGAM"/>
    <property type="match status" value="1"/>
</dbReference>
<dbReference type="CDD" id="cd07067">
    <property type="entry name" value="HP_PGM_like"/>
    <property type="match status" value="1"/>
</dbReference>
<dbReference type="InterPro" id="IPR001345">
    <property type="entry name" value="PG/BPGM_mutase_AS"/>
</dbReference>
<dbReference type="EMBL" id="CP034593">
    <property type="protein sequence ID" value="AZQ76329.1"/>
    <property type="molecule type" value="Genomic_DNA"/>
</dbReference>
<dbReference type="AlphaFoldDB" id="A0A3Q9G5K0"/>
<dbReference type="OrthoDB" id="9793115at2"/>
<keyword evidence="2" id="KW-1185">Reference proteome</keyword>